<dbReference type="AlphaFoldDB" id="A0A9W6XK86"/>
<feature type="compositionally biased region" description="Basic and acidic residues" evidence="1">
    <location>
        <begin position="20"/>
        <end position="58"/>
    </location>
</feature>
<keyword evidence="3" id="KW-1185">Reference proteome</keyword>
<dbReference type="Proteomes" id="UP001165121">
    <property type="component" value="Unassembled WGS sequence"/>
</dbReference>
<organism evidence="2 3">
    <name type="scientific">Phytophthora fragariaefolia</name>
    <dbReference type="NCBI Taxonomy" id="1490495"/>
    <lineage>
        <taxon>Eukaryota</taxon>
        <taxon>Sar</taxon>
        <taxon>Stramenopiles</taxon>
        <taxon>Oomycota</taxon>
        <taxon>Peronosporomycetes</taxon>
        <taxon>Peronosporales</taxon>
        <taxon>Peronosporaceae</taxon>
        <taxon>Phytophthora</taxon>
    </lineage>
</organism>
<dbReference type="Gene3D" id="2.40.70.10">
    <property type="entry name" value="Acid Proteases"/>
    <property type="match status" value="1"/>
</dbReference>
<protein>
    <submittedName>
        <fullName evidence="2">Unnamed protein product</fullName>
    </submittedName>
</protein>
<dbReference type="InterPro" id="IPR021109">
    <property type="entry name" value="Peptidase_aspartic_dom_sf"/>
</dbReference>
<gene>
    <name evidence="2" type="ORF">Pfra01_001292200</name>
</gene>
<sequence length="585" mass="64813">MECQPSRRLSQHDYDDDESDYNREAYSDSEGGSDHDYIDAGLADEKRRGMNAREDSTRSQKNSTRTHWSSARPQGSSNVQWNSANQPADTTSRAHQFTDRRDNYGRALSALLSQAQQILSASTRYGSMRIVPALRTTGQLCHRECRQSQVSRRPPGPLRVEQFKLGGPPTLTGLDEAGLPQSAEPVAEAKYIFAYVGKAGWPERVWMDGNDGSTLDGIDGELVYSKEESRAMISNAGAARLRKGAMGMAKTMKLLPGVRLGWWSAQKFDRRVRMRALVMGAVNDQRSKIWLDTEANISGINATFARKLRLKWQARRDVQIGVQGIGKDKVGTSTRAWVKITLGWEVSYEFEVWVMDHHAGVDLILGTDFMIPAGIRLDLYNLLAKLSDEVVLPLIKSLNSAGDPKGGLQITDGPTETICLPGRVTAEFRARSRQPAESTHELWHEIVNDMVPSALPRVELGSTPPEGFVRLSSAKYRDWQVLAYETAIDKGLLRQLYDEWMERQPPAVERRAYSPPTKIARRPLGETGNADGENYGQTVNLASGPETVTRGRPEADDRSRCGENSADAVGAEGDDSGPPPSPRDE</sequence>
<dbReference type="EMBL" id="BSXT01001319">
    <property type="protein sequence ID" value="GMF41165.1"/>
    <property type="molecule type" value="Genomic_DNA"/>
</dbReference>
<dbReference type="SUPFAM" id="SSF50630">
    <property type="entry name" value="Acid proteases"/>
    <property type="match status" value="1"/>
</dbReference>
<feature type="compositionally biased region" description="Basic and acidic residues" evidence="1">
    <location>
        <begin position="549"/>
        <end position="561"/>
    </location>
</feature>
<feature type="region of interest" description="Disordered" evidence="1">
    <location>
        <begin position="507"/>
        <end position="585"/>
    </location>
</feature>
<feature type="region of interest" description="Disordered" evidence="1">
    <location>
        <begin position="1"/>
        <end position="95"/>
    </location>
</feature>
<dbReference type="Pfam" id="PF13650">
    <property type="entry name" value="Asp_protease_2"/>
    <property type="match status" value="1"/>
</dbReference>
<feature type="compositionally biased region" description="Polar residues" evidence="1">
    <location>
        <begin position="59"/>
        <end position="95"/>
    </location>
</feature>
<accession>A0A9W6XK86</accession>
<evidence type="ECO:0000313" key="3">
    <source>
        <dbReference type="Proteomes" id="UP001165121"/>
    </source>
</evidence>
<dbReference type="OrthoDB" id="10307852at2759"/>
<proteinExistence type="predicted"/>
<evidence type="ECO:0000313" key="2">
    <source>
        <dbReference type="EMBL" id="GMF41165.1"/>
    </source>
</evidence>
<dbReference type="CDD" id="cd00303">
    <property type="entry name" value="retropepsin_like"/>
    <property type="match status" value="1"/>
</dbReference>
<evidence type="ECO:0000256" key="1">
    <source>
        <dbReference type="SAM" id="MobiDB-lite"/>
    </source>
</evidence>
<comment type="caution">
    <text evidence="2">The sequence shown here is derived from an EMBL/GenBank/DDBJ whole genome shotgun (WGS) entry which is preliminary data.</text>
</comment>
<reference evidence="2" key="1">
    <citation type="submission" date="2023-04" db="EMBL/GenBank/DDBJ databases">
        <title>Phytophthora fragariaefolia NBRC 109709.</title>
        <authorList>
            <person name="Ichikawa N."/>
            <person name="Sato H."/>
            <person name="Tonouchi N."/>
        </authorList>
    </citation>
    <scope>NUCLEOTIDE SEQUENCE</scope>
    <source>
        <strain evidence="2">NBRC 109709</strain>
    </source>
</reference>
<name>A0A9W6XK86_9STRA</name>